<dbReference type="InterPro" id="IPR025714">
    <property type="entry name" value="Methyltranfer_dom"/>
</dbReference>
<protein>
    <recommendedName>
        <fullName evidence="4">Release factor glutamine methyltransferase</fullName>
        <shortName evidence="4">RF MTase</shortName>
        <ecNumber evidence="4">2.1.1.297</ecNumber>
    </recommendedName>
    <alternativeName>
        <fullName evidence="4">N5-glutamine methyltransferase PrmC</fullName>
    </alternativeName>
    <alternativeName>
        <fullName evidence="4">Protein-(glutamine-N5) MTase PrmC</fullName>
    </alternativeName>
    <alternativeName>
        <fullName evidence="4">Protein-glutamine N-methyltransferase PrmC</fullName>
    </alternativeName>
</protein>
<dbReference type="EMBL" id="FOAN01000003">
    <property type="protein sequence ID" value="SEL38539.1"/>
    <property type="molecule type" value="Genomic_DNA"/>
</dbReference>
<dbReference type="InterPro" id="IPR004556">
    <property type="entry name" value="HemK-like"/>
</dbReference>
<comment type="function">
    <text evidence="4">Methylates the class 1 translation termination release factors RF1/PrfA and RF2/PrfB on the glutamine residue of the universally conserved GGQ motif.</text>
</comment>
<reference evidence="7" key="1">
    <citation type="submission" date="2016-10" db="EMBL/GenBank/DDBJ databases">
        <authorList>
            <person name="Varghese N."/>
            <person name="Submissions S."/>
        </authorList>
    </citation>
    <scope>NUCLEOTIDE SEQUENCE [LARGE SCALE GENOMIC DNA]</scope>
    <source>
        <strain evidence="7">LMG 26383,CCUG 61248,R- 45681</strain>
    </source>
</reference>
<evidence type="ECO:0000313" key="7">
    <source>
        <dbReference type="Proteomes" id="UP000199664"/>
    </source>
</evidence>
<dbReference type="GO" id="GO:0102559">
    <property type="term" value="F:peptide chain release factor N(5)-glutamine methyltransferase activity"/>
    <property type="evidence" value="ECO:0007669"/>
    <property type="project" value="UniProtKB-EC"/>
</dbReference>
<comment type="similarity">
    <text evidence="4">Belongs to the protein N5-glutamine methyltransferase family. PrmC subfamily.</text>
</comment>
<feature type="binding site" evidence="4">
    <location>
        <begin position="133"/>
        <end position="137"/>
    </location>
    <ligand>
        <name>S-adenosyl-L-methionine</name>
        <dbReference type="ChEBI" id="CHEBI:59789"/>
    </ligand>
</feature>
<keyword evidence="7" id="KW-1185">Reference proteome</keyword>
<evidence type="ECO:0000313" key="6">
    <source>
        <dbReference type="EMBL" id="SEL38539.1"/>
    </source>
</evidence>
<dbReference type="CDD" id="cd02440">
    <property type="entry name" value="AdoMet_MTases"/>
    <property type="match status" value="1"/>
</dbReference>
<dbReference type="GO" id="GO:0003676">
    <property type="term" value="F:nucleic acid binding"/>
    <property type="evidence" value="ECO:0007669"/>
    <property type="project" value="InterPro"/>
</dbReference>
<evidence type="ECO:0000256" key="2">
    <source>
        <dbReference type="ARBA" id="ARBA00022679"/>
    </source>
</evidence>
<dbReference type="STRING" id="1036779.SAMN04515666_103587"/>
<dbReference type="Gene3D" id="1.10.8.10">
    <property type="entry name" value="DNA helicase RuvA subunit, C-terminal domain"/>
    <property type="match status" value="1"/>
</dbReference>
<dbReference type="InterPro" id="IPR019874">
    <property type="entry name" value="RF_methyltr_PrmC"/>
</dbReference>
<feature type="binding site" evidence="4">
    <location>
        <begin position="199"/>
        <end position="202"/>
    </location>
    <ligand>
        <name>substrate</name>
    </ligand>
</feature>
<organism evidence="6 7">
    <name type="scientific">Bosea lupini</name>
    <dbReference type="NCBI Taxonomy" id="1036779"/>
    <lineage>
        <taxon>Bacteria</taxon>
        <taxon>Pseudomonadati</taxon>
        <taxon>Pseudomonadota</taxon>
        <taxon>Alphaproteobacteria</taxon>
        <taxon>Hyphomicrobiales</taxon>
        <taxon>Boseaceae</taxon>
        <taxon>Bosea</taxon>
    </lineage>
</organism>
<feature type="domain" description="Methyltransferase" evidence="5">
    <location>
        <begin position="124"/>
        <end position="199"/>
    </location>
</feature>
<evidence type="ECO:0000256" key="3">
    <source>
        <dbReference type="ARBA" id="ARBA00022691"/>
    </source>
</evidence>
<dbReference type="Proteomes" id="UP000199664">
    <property type="component" value="Unassembled WGS sequence"/>
</dbReference>
<dbReference type="InterPro" id="IPR050320">
    <property type="entry name" value="N5-glutamine_MTase"/>
</dbReference>
<keyword evidence="3 4" id="KW-0949">S-adenosyl-L-methionine</keyword>
<keyword evidence="2 4" id="KW-0808">Transferase</keyword>
<dbReference type="NCBIfam" id="TIGR00536">
    <property type="entry name" value="hemK_fam"/>
    <property type="match status" value="1"/>
</dbReference>
<dbReference type="NCBIfam" id="TIGR03534">
    <property type="entry name" value="RF_mod_PrmC"/>
    <property type="match status" value="1"/>
</dbReference>
<gene>
    <name evidence="4" type="primary">prmC</name>
    <name evidence="6" type="ORF">SAMN04515666_103587</name>
</gene>
<dbReference type="PANTHER" id="PTHR18895:SF74">
    <property type="entry name" value="MTRF1L RELEASE FACTOR GLUTAMINE METHYLTRANSFERASE"/>
    <property type="match status" value="1"/>
</dbReference>
<dbReference type="RefSeq" id="WP_244543817.1">
    <property type="nucleotide sequence ID" value="NZ_FOAN01000003.1"/>
</dbReference>
<dbReference type="GO" id="GO:0032259">
    <property type="term" value="P:methylation"/>
    <property type="evidence" value="ECO:0007669"/>
    <property type="project" value="UniProtKB-KW"/>
</dbReference>
<dbReference type="PROSITE" id="PS00092">
    <property type="entry name" value="N6_MTASE"/>
    <property type="match status" value="1"/>
</dbReference>
<dbReference type="Pfam" id="PF13847">
    <property type="entry name" value="Methyltransf_31"/>
    <property type="match status" value="1"/>
</dbReference>
<dbReference type="PANTHER" id="PTHR18895">
    <property type="entry name" value="HEMK METHYLTRANSFERASE"/>
    <property type="match status" value="1"/>
</dbReference>
<name>A0A1H7PSE9_9HYPH</name>
<evidence type="ECO:0000259" key="5">
    <source>
        <dbReference type="Pfam" id="PF13847"/>
    </source>
</evidence>
<feature type="binding site" evidence="4">
    <location>
        <position position="199"/>
    </location>
    <ligand>
        <name>S-adenosyl-L-methionine</name>
        <dbReference type="ChEBI" id="CHEBI:59789"/>
    </ligand>
</feature>
<comment type="catalytic activity">
    <reaction evidence="4">
        <text>L-glutaminyl-[peptide chain release factor] + S-adenosyl-L-methionine = N(5)-methyl-L-glutaminyl-[peptide chain release factor] + S-adenosyl-L-homocysteine + H(+)</text>
        <dbReference type="Rhea" id="RHEA:42896"/>
        <dbReference type="Rhea" id="RHEA-COMP:10271"/>
        <dbReference type="Rhea" id="RHEA-COMP:10272"/>
        <dbReference type="ChEBI" id="CHEBI:15378"/>
        <dbReference type="ChEBI" id="CHEBI:30011"/>
        <dbReference type="ChEBI" id="CHEBI:57856"/>
        <dbReference type="ChEBI" id="CHEBI:59789"/>
        <dbReference type="ChEBI" id="CHEBI:61891"/>
        <dbReference type="EC" id="2.1.1.297"/>
    </reaction>
</comment>
<dbReference type="AlphaFoldDB" id="A0A1H7PSE9"/>
<accession>A0A1H7PSE9</accession>
<dbReference type="Gene3D" id="3.40.50.150">
    <property type="entry name" value="Vaccinia Virus protein VP39"/>
    <property type="match status" value="1"/>
</dbReference>
<dbReference type="SUPFAM" id="SSF53335">
    <property type="entry name" value="S-adenosyl-L-methionine-dependent methyltransferases"/>
    <property type="match status" value="1"/>
</dbReference>
<dbReference type="InterPro" id="IPR029063">
    <property type="entry name" value="SAM-dependent_MTases_sf"/>
</dbReference>
<dbReference type="EC" id="2.1.1.297" evidence="4"/>
<dbReference type="HAMAP" id="MF_02126">
    <property type="entry name" value="RF_methyltr_PrmC"/>
    <property type="match status" value="1"/>
</dbReference>
<evidence type="ECO:0000256" key="4">
    <source>
        <dbReference type="HAMAP-Rule" id="MF_02126"/>
    </source>
</evidence>
<proteinExistence type="inferred from homology"/>
<dbReference type="InterPro" id="IPR002052">
    <property type="entry name" value="DNA_methylase_N6_adenine_CS"/>
</dbReference>
<evidence type="ECO:0000256" key="1">
    <source>
        <dbReference type="ARBA" id="ARBA00022603"/>
    </source>
</evidence>
<feature type="binding site" evidence="4">
    <location>
        <position position="156"/>
    </location>
    <ligand>
        <name>S-adenosyl-L-methionine</name>
        <dbReference type="ChEBI" id="CHEBI:59789"/>
    </ligand>
</feature>
<keyword evidence="1 4" id="KW-0489">Methyltransferase</keyword>
<feature type="binding site" evidence="4">
    <location>
        <position position="185"/>
    </location>
    <ligand>
        <name>S-adenosyl-L-methionine</name>
        <dbReference type="ChEBI" id="CHEBI:59789"/>
    </ligand>
</feature>
<sequence length="294" mass="30852">MTGTAKPTDGNAPVALPAAGESISAARKAIALVLKRGGIADFTFEARILIEDLAGGSDPINEAAAIRLNDALARRLAGAPLWRILGAREFWGLSFALSPGTLEPRPDSETLIEAALSHLAPRRHERLRALDLGTGTGCLLIAALREFPQATGLGIDLSPDAVATATGNAARNGVAERAAFRQGNWTAGIDERFDLILSNPPYIGSAEIAGLDPNVREHDPLLALDGGPDGLTAYRALAAALPDHLHPRGLVILEIGAGQEEAVIALMEQAGLHHLASHRDLGGHIRGLVFGHRR</sequence>